<sequence>MTLKLYKFITVTLAFLLVWTGSSDTGYAAVSEEEPVIEWSSLLNGTSVQYDYSAGRAITATSDGGYVAVGVSLSDISSERCAYVVKLNNKGEVLWERELVYQDKYDYEPNEALYVIEASDGSIIVGGEVKDGSYGRPRYVPYVSRLTSEGQLLWQKAYLNMPFYLQSADDIEETSSGDFLITGGTFRNDDKLPAYLLKINSSGDELWSKTYEIGSSQAFNNIIATPDEGVIATGWVQMSENDSVTKPLILKISNTGEIIWQKIEEADSISSLTPSNDGNYILTRYQRETQSYYLQKLNSDGDVIWNKIIGQIAGSGSRSILRMQSLDNGYALIASLRPDPTNYNKVKYQILIINEEGVQLHNYLFGEAGLRNVGKGIATTDGGFLITGELHNGSNQYMQLMKIAPPDIDPSNPQLAKIEFQPSKLELSVGETVGSVVKSVYSDSSVTDVTYSAAYTSLDPSIASVDSLGQITGIRPGKTLIIATYRGDQAGIAVQVVGHDPGEASEFYLDSDEYSLSIETELDVAAYFTDVFGNTSLVTQATTFSSDNPATATIDEYGMIRGISPGITYITAKYNGLTYRASVWVVHPYLPQYTFPDVQQMIFTP</sequence>
<dbReference type="PANTHER" id="PTHR42754">
    <property type="entry name" value="ENDOGLUCANASE"/>
    <property type="match status" value="1"/>
</dbReference>
<dbReference type="SUPFAM" id="SSF49373">
    <property type="entry name" value="Invasin/intimin cell-adhesion fragments"/>
    <property type="match status" value="2"/>
</dbReference>
<accession>A0A7W3SQ71</accession>
<feature type="domain" description="BIG2" evidence="2">
    <location>
        <begin position="414"/>
        <end position="495"/>
    </location>
</feature>
<dbReference type="Proteomes" id="UP000567067">
    <property type="component" value="Unassembled WGS sequence"/>
</dbReference>
<dbReference type="AlphaFoldDB" id="A0A7W3SQ71"/>
<dbReference type="PANTHER" id="PTHR42754:SF1">
    <property type="entry name" value="LIPOPROTEIN"/>
    <property type="match status" value="1"/>
</dbReference>
<feature type="chain" id="PRO_5031496230" description="BIG2 domain-containing protein" evidence="1">
    <location>
        <begin position="29"/>
        <end position="605"/>
    </location>
</feature>
<dbReference type="InterPro" id="IPR003343">
    <property type="entry name" value="Big_2"/>
</dbReference>
<dbReference type="SUPFAM" id="SSF50998">
    <property type="entry name" value="Quinoprotein alcohol dehydrogenase-like"/>
    <property type="match status" value="1"/>
</dbReference>
<dbReference type="Pfam" id="PF02368">
    <property type="entry name" value="Big_2"/>
    <property type="match status" value="1"/>
</dbReference>
<keyword evidence="4" id="KW-1185">Reference proteome</keyword>
<gene>
    <name evidence="3" type="ORF">FHR92_000645</name>
</gene>
<protein>
    <recommendedName>
        <fullName evidence="2">BIG2 domain-containing protein</fullName>
    </recommendedName>
</protein>
<organism evidence="3 4">
    <name type="scientific">Fontibacillus solani</name>
    <dbReference type="NCBI Taxonomy" id="1572857"/>
    <lineage>
        <taxon>Bacteria</taxon>
        <taxon>Bacillati</taxon>
        <taxon>Bacillota</taxon>
        <taxon>Bacilli</taxon>
        <taxon>Bacillales</taxon>
        <taxon>Paenibacillaceae</taxon>
        <taxon>Fontibacillus</taxon>
    </lineage>
</organism>
<reference evidence="3 4" key="1">
    <citation type="submission" date="2020-08" db="EMBL/GenBank/DDBJ databases">
        <title>Genomic Encyclopedia of Type Strains, Phase III (KMG-III): the genomes of soil and plant-associated and newly described type strains.</title>
        <authorList>
            <person name="Whitman W."/>
        </authorList>
    </citation>
    <scope>NUCLEOTIDE SEQUENCE [LARGE SCALE GENOMIC DNA]</scope>
    <source>
        <strain evidence="3 4">CECT 8693</strain>
    </source>
</reference>
<dbReference type="InterPro" id="IPR011047">
    <property type="entry name" value="Quinoprotein_ADH-like_sf"/>
</dbReference>
<evidence type="ECO:0000256" key="1">
    <source>
        <dbReference type="SAM" id="SignalP"/>
    </source>
</evidence>
<dbReference type="Gene3D" id="2.60.40.1080">
    <property type="match status" value="2"/>
</dbReference>
<keyword evidence="1" id="KW-0732">Signal</keyword>
<dbReference type="SMART" id="SM00635">
    <property type="entry name" value="BID_2"/>
    <property type="match status" value="2"/>
</dbReference>
<dbReference type="RefSeq" id="WP_182534273.1">
    <property type="nucleotide sequence ID" value="NZ_JACJIP010000003.1"/>
</dbReference>
<comment type="caution">
    <text evidence="3">The sequence shown here is derived from an EMBL/GenBank/DDBJ whole genome shotgun (WGS) entry which is preliminary data.</text>
</comment>
<feature type="domain" description="BIG2" evidence="2">
    <location>
        <begin position="503"/>
        <end position="584"/>
    </location>
</feature>
<dbReference type="InterPro" id="IPR008964">
    <property type="entry name" value="Invasin/intimin_cell_adhesion"/>
</dbReference>
<feature type="signal peptide" evidence="1">
    <location>
        <begin position="1"/>
        <end position="28"/>
    </location>
</feature>
<dbReference type="EMBL" id="JACJIP010000003">
    <property type="protein sequence ID" value="MBA9084191.1"/>
    <property type="molecule type" value="Genomic_DNA"/>
</dbReference>
<evidence type="ECO:0000313" key="4">
    <source>
        <dbReference type="Proteomes" id="UP000567067"/>
    </source>
</evidence>
<evidence type="ECO:0000259" key="2">
    <source>
        <dbReference type="SMART" id="SM00635"/>
    </source>
</evidence>
<proteinExistence type="predicted"/>
<name>A0A7W3SQ71_9BACL</name>
<evidence type="ECO:0000313" key="3">
    <source>
        <dbReference type="EMBL" id="MBA9084191.1"/>
    </source>
</evidence>